<dbReference type="AlphaFoldDB" id="A0A382H0P8"/>
<organism evidence="7">
    <name type="scientific">marine metagenome</name>
    <dbReference type="NCBI Taxonomy" id="408172"/>
    <lineage>
        <taxon>unclassified sequences</taxon>
        <taxon>metagenomes</taxon>
        <taxon>ecological metagenomes</taxon>
    </lineage>
</organism>
<evidence type="ECO:0000256" key="5">
    <source>
        <dbReference type="ARBA" id="ARBA00023002"/>
    </source>
</evidence>
<gene>
    <name evidence="7" type="ORF">METZ01_LOCUS233694</name>
</gene>
<dbReference type="Pfam" id="PF00107">
    <property type="entry name" value="ADH_zinc_N"/>
    <property type="match status" value="1"/>
</dbReference>
<evidence type="ECO:0000259" key="6">
    <source>
        <dbReference type="SMART" id="SM00829"/>
    </source>
</evidence>
<dbReference type="SMART" id="SM00829">
    <property type="entry name" value="PKS_ER"/>
    <property type="match status" value="1"/>
</dbReference>
<proteinExistence type="inferred from homology"/>
<dbReference type="InterPro" id="IPR036291">
    <property type="entry name" value="NAD(P)-bd_dom_sf"/>
</dbReference>
<dbReference type="EMBL" id="UINC01058505">
    <property type="protein sequence ID" value="SVB80840.1"/>
    <property type="molecule type" value="Genomic_DNA"/>
</dbReference>
<dbReference type="InterPro" id="IPR013154">
    <property type="entry name" value="ADH-like_N"/>
</dbReference>
<evidence type="ECO:0000256" key="3">
    <source>
        <dbReference type="ARBA" id="ARBA00022723"/>
    </source>
</evidence>
<dbReference type="Pfam" id="PF08240">
    <property type="entry name" value="ADH_N"/>
    <property type="match status" value="1"/>
</dbReference>
<evidence type="ECO:0000256" key="1">
    <source>
        <dbReference type="ARBA" id="ARBA00001947"/>
    </source>
</evidence>
<dbReference type="Gene3D" id="3.40.50.720">
    <property type="entry name" value="NAD(P)-binding Rossmann-like Domain"/>
    <property type="match status" value="1"/>
</dbReference>
<dbReference type="InterPro" id="IPR013149">
    <property type="entry name" value="ADH-like_C"/>
</dbReference>
<comment type="similarity">
    <text evidence="2">Belongs to the zinc-containing alcohol dehydrogenase family.</text>
</comment>
<dbReference type="GO" id="GO:0016491">
    <property type="term" value="F:oxidoreductase activity"/>
    <property type="evidence" value="ECO:0007669"/>
    <property type="project" value="UniProtKB-KW"/>
</dbReference>
<dbReference type="PANTHER" id="PTHR43350:SF19">
    <property type="entry name" value="D-GULOSIDE 3-DEHYDROGENASE"/>
    <property type="match status" value="1"/>
</dbReference>
<reference evidence="7" key="1">
    <citation type="submission" date="2018-05" db="EMBL/GenBank/DDBJ databases">
        <authorList>
            <person name="Lanie J.A."/>
            <person name="Ng W.-L."/>
            <person name="Kazmierczak K.M."/>
            <person name="Andrzejewski T.M."/>
            <person name="Davidsen T.M."/>
            <person name="Wayne K.J."/>
            <person name="Tettelin H."/>
            <person name="Glass J.I."/>
            <person name="Rusch D."/>
            <person name="Podicherti R."/>
            <person name="Tsui H.-C.T."/>
            <person name="Winkler M.E."/>
        </authorList>
    </citation>
    <scope>NUCLEOTIDE SEQUENCE</scope>
</reference>
<name>A0A382H0P8_9ZZZZ</name>
<dbReference type="SUPFAM" id="SSF50129">
    <property type="entry name" value="GroES-like"/>
    <property type="match status" value="1"/>
</dbReference>
<evidence type="ECO:0000313" key="7">
    <source>
        <dbReference type="EMBL" id="SVB80840.1"/>
    </source>
</evidence>
<evidence type="ECO:0000256" key="4">
    <source>
        <dbReference type="ARBA" id="ARBA00022833"/>
    </source>
</evidence>
<dbReference type="Gene3D" id="3.90.180.10">
    <property type="entry name" value="Medium-chain alcohol dehydrogenases, catalytic domain"/>
    <property type="match status" value="2"/>
</dbReference>
<dbReference type="InterPro" id="IPR011032">
    <property type="entry name" value="GroES-like_sf"/>
</dbReference>
<sequence>MERMQQLEKLDGFGNVQMVEVDRPKPAADQVLIRVRRSLISRGSELFRRYVLEEAVSPDIMGYSDAGEIVDVGTEIKGFSVGQQVMVSGPHAQFVLGHETGPRKTVFELPEGLDHETATFLPLTTSSIMWMRTTPIEPGQTVVILGQGIVGALCAQIVRERSPGRVITVDAQPLRCEISGKLGADHVIDVSETDSVAAVMDLTDGKGADVVVECVGGQVGIRSFEQAQDMLAAGGVIHLISKYQGAPLPLDGDRFMNKQLIAGIRTKQPRHECLVDAARMLVDGTVRVDELITHRLPWEQTPEAYHMLYNDPDSALGVVLMWD</sequence>
<keyword evidence="4" id="KW-0862">Zinc</keyword>
<comment type="cofactor">
    <cofactor evidence="1">
        <name>Zn(2+)</name>
        <dbReference type="ChEBI" id="CHEBI:29105"/>
    </cofactor>
</comment>
<accession>A0A382H0P8</accession>
<dbReference type="InterPro" id="IPR020843">
    <property type="entry name" value="ER"/>
</dbReference>
<keyword evidence="5" id="KW-0560">Oxidoreductase</keyword>
<dbReference type="GO" id="GO:0046872">
    <property type="term" value="F:metal ion binding"/>
    <property type="evidence" value="ECO:0007669"/>
    <property type="project" value="UniProtKB-KW"/>
</dbReference>
<feature type="domain" description="Enoyl reductase (ER)" evidence="6">
    <location>
        <begin position="12"/>
        <end position="320"/>
    </location>
</feature>
<dbReference type="PANTHER" id="PTHR43350">
    <property type="entry name" value="NAD-DEPENDENT ALCOHOL DEHYDROGENASE"/>
    <property type="match status" value="1"/>
</dbReference>
<protein>
    <recommendedName>
        <fullName evidence="6">Enoyl reductase (ER) domain-containing protein</fullName>
    </recommendedName>
</protein>
<evidence type="ECO:0000256" key="2">
    <source>
        <dbReference type="ARBA" id="ARBA00008072"/>
    </source>
</evidence>
<keyword evidence="3" id="KW-0479">Metal-binding</keyword>
<dbReference type="SUPFAM" id="SSF51735">
    <property type="entry name" value="NAD(P)-binding Rossmann-fold domains"/>
    <property type="match status" value="1"/>
</dbReference>